<dbReference type="EMBL" id="BPLR01009499">
    <property type="protein sequence ID" value="GIY32384.1"/>
    <property type="molecule type" value="Genomic_DNA"/>
</dbReference>
<organism evidence="2 3">
    <name type="scientific">Caerostris extrusa</name>
    <name type="common">Bark spider</name>
    <name type="synonym">Caerostris bankana</name>
    <dbReference type="NCBI Taxonomy" id="172846"/>
    <lineage>
        <taxon>Eukaryota</taxon>
        <taxon>Metazoa</taxon>
        <taxon>Ecdysozoa</taxon>
        <taxon>Arthropoda</taxon>
        <taxon>Chelicerata</taxon>
        <taxon>Arachnida</taxon>
        <taxon>Araneae</taxon>
        <taxon>Araneomorphae</taxon>
        <taxon>Entelegynae</taxon>
        <taxon>Araneoidea</taxon>
        <taxon>Araneidae</taxon>
        <taxon>Caerostris</taxon>
    </lineage>
</organism>
<comment type="caution">
    <text evidence="2">The sequence shown here is derived from an EMBL/GenBank/DDBJ whole genome shotgun (WGS) entry which is preliminary data.</text>
</comment>
<reference evidence="2 3" key="1">
    <citation type="submission" date="2021-06" db="EMBL/GenBank/DDBJ databases">
        <title>Caerostris extrusa draft genome.</title>
        <authorList>
            <person name="Kono N."/>
            <person name="Arakawa K."/>
        </authorList>
    </citation>
    <scope>NUCLEOTIDE SEQUENCE [LARGE SCALE GENOMIC DNA]</scope>
</reference>
<accession>A0AAV4SGC8</accession>
<evidence type="ECO:0000256" key="1">
    <source>
        <dbReference type="SAM" id="MobiDB-lite"/>
    </source>
</evidence>
<dbReference type="Proteomes" id="UP001054945">
    <property type="component" value="Unassembled WGS sequence"/>
</dbReference>
<protein>
    <submittedName>
        <fullName evidence="2">Uncharacterized protein</fullName>
    </submittedName>
</protein>
<name>A0AAV4SGC8_CAEEX</name>
<sequence>MKKGSPGRKKSGEETESEDQFLLGDRCKSGERTIIEESHNRNLNSRKRISGGIITLTAIKTSQLSAE</sequence>
<feature type="region of interest" description="Disordered" evidence="1">
    <location>
        <begin position="1"/>
        <end position="25"/>
    </location>
</feature>
<gene>
    <name evidence="2" type="ORF">CEXT_606151</name>
</gene>
<keyword evidence="3" id="KW-1185">Reference proteome</keyword>
<evidence type="ECO:0000313" key="3">
    <source>
        <dbReference type="Proteomes" id="UP001054945"/>
    </source>
</evidence>
<evidence type="ECO:0000313" key="2">
    <source>
        <dbReference type="EMBL" id="GIY32384.1"/>
    </source>
</evidence>
<dbReference type="AlphaFoldDB" id="A0AAV4SGC8"/>
<proteinExistence type="predicted"/>